<evidence type="ECO:0000313" key="8">
    <source>
        <dbReference type="EMBL" id="SDE54282.1"/>
    </source>
</evidence>
<keyword evidence="3" id="KW-1003">Cell membrane</keyword>
<feature type="transmembrane region" description="Helical" evidence="7">
    <location>
        <begin position="48"/>
        <end position="69"/>
    </location>
</feature>
<keyword evidence="5 7" id="KW-1133">Transmembrane helix</keyword>
<accession>A0A1G7DS26</accession>
<evidence type="ECO:0000256" key="4">
    <source>
        <dbReference type="ARBA" id="ARBA00022692"/>
    </source>
</evidence>
<keyword evidence="4 7" id="KW-0812">Transmembrane</keyword>
<dbReference type="Gene3D" id="1.20.1250.20">
    <property type="entry name" value="MFS general substrate transporter like domains"/>
    <property type="match status" value="1"/>
</dbReference>
<protein>
    <submittedName>
        <fullName evidence="8">Predicted arabinose efflux permease, MFS family</fullName>
    </submittedName>
</protein>
<sequence length="401" mass="39770">MRAAVDLRPLRGSADFRRLWLTGAASQISTQIAVVAVLVRVWELTGSSVWVGAIGLGTGVATGVAGLLGGALADRVDRRTLVLGTRTGSAVAAALLALQAAAGVESVGLLLGLVTAQTACAALGSSARRTFVPRLLPRDQVGAGLALDHLAFQIAMLGGPALGGILVAGWGAQGAFAVDAAVTVAALYGVARLPRMRPEVDGSPRSLLAGFGVAMRTPVLRGALLVDLAQTLLAMPIALFPAINAARFDGDPRTLGFLLSAIAVGGMVAGSLSGPVARAARPGGLSVVAAAVWGAALAGFGLVDGLWPTLACLAVAGAADTVSVIARGTLVQLATPDGVRGRVTSVEYVVGAGGPGVGNARAGFVAGFAGPEVAALTGGAACVVAVALTAVTHPALWNWRS</sequence>
<evidence type="ECO:0000256" key="7">
    <source>
        <dbReference type="SAM" id="Phobius"/>
    </source>
</evidence>
<evidence type="ECO:0000256" key="2">
    <source>
        <dbReference type="ARBA" id="ARBA00022448"/>
    </source>
</evidence>
<keyword evidence="2" id="KW-0813">Transport</keyword>
<dbReference type="Proteomes" id="UP000198967">
    <property type="component" value="Unassembled WGS sequence"/>
</dbReference>
<keyword evidence="6 7" id="KW-0472">Membrane</keyword>
<dbReference type="SUPFAM" id="SSF103473">
    <property type="entry name" value="MFS general substrate transporter"/>
    <property type="match status" value="1"/>
</dbReference>
<feature type="transmembrane region" description="Helical" evidence="7">
    <location>
        <begin position="224"/>
        <end position="243"/>
    </location>
</feature>
<dbReference type="GO" id="GO:0005886">
    <property type="term" value="C:plasma membrane"/>
    <property type="evidence" value="ECO:0007669"/>
    <property type="project" value="UniProtKB-SubCell"/>
</dbReference>
<feature type="transmembrane region" description="Helical" evidence="7">
    <location>
        <begin position="20"/>
        <end position="42"/>
    </location>
</feature>
<dbReference type="RefSeq" id="WP_093074893.1">
    <property type="nucleotide sequence ID" value="NZ_FNBE01000001.1"/>
</dbReference>
<dbReference type="CDD" id="cd06173">
    <property type="entry name" value="MFS_MefA_like"/>
    <property type="match status" value="1"/>
</dbReference>
<dbReference type="Pfam" id="PF05977">
    <property type="entry name" value="MFS_3"/>
    <property type="match status" value="1"/>
</dbReference>
<dbReference type="EMBL" id="FNBE01000001">
    <property type="protein sequence ID" value="SDE54282.1"/>
    <property type="molecule type" value="Genomic_DNA"/>
</dbReference>
<dbReference type="InterPro" id="IPR036259">
    <property type="entry name" value="MFS_trans_sf"/>
</dbReference>
<name>A0A1G7DS26_PSEOR</name>
<dbReference type="PANTHER" id="PTHR23513">
    <property type="entry name" value="INTEGRAL MEMBRANE EFFLUX PROTEIN-RELATED"/>
    <property type="match status" value="1"/>
</dbReference>
<evidence type="ECO:0000256" key="3">
    <source>
        <dbReference type="ARBA" id="ARBA00022475"/>
    </source>
</evidence>
<comment type="subcellular location">
    <subcellularLocation>
        <location evidence="1">Cell inner membrane</location>
        <topology evidence="1">Multi-pass membrane protein</topology>
    </subcellularLocation>
</comment>
<feature type="transmembrane region" description="Helical" evidence="7">
    <location>
        <begin position="373"/>
        <end position="397"/>
    </location>
</feature>
<evidence type="ECO:0000256" key="5">
    <source>
        <dbReference type="ARBA" id="ARBA00022989"/>
    </source>
</evidence>
<evidence type="ECO:0000313" key="9">
    <source>
        <dbReference type="Proteomes" id="UP000198967"/>
    </source>
</evidence>
<feature type="transmembrane region" description="Helical" evidence="7">
    <location>
        <begin position="145"/>
        <end position="168"/>
    </location>
</feature>
<organism evidence="8 9">
    <name type="scientific">Pseudonocardia oroxyli</name>
    <dbReference type="NCBI Taxonomy" id="366584"/>
    <lineage>
        <taxon>Bacteria</taxon>
        <taxon>Bacillati</taxon>
        <taxon>Actinomycetota</taxon>
        <taxon>Actinomycetes</taxon>
        <taxon>Pseudonocardiales</taxon>
        <taxon>Pseudonocardiaceae</taxon>
        <taxon>Pseudonocardia</taxon>
    </lineage>
</organism>
<feature type="transmembrane region" description="Helical" evidence="7">
    <location>
        <begin position="255"/>
        <end position="272"/>
    </location>
</feature>
<proteinExistence type="predicted"/>
<dbReference type="InterPro" id="IPR010290">
    <property type="entry name" value="TM_effector"/>
</dbReference>
<dbReference type="STRING" id="366584.SAMN05216377_101124"/>
<dbReference type="PANTHER" id="PTHR23513:SF9">
    <property type="entry name" value="ENTEROBACTIN EXPORTER ENTS"/>
    <property type="match status" value="1"/>
</dbReference>
<feature type="transmembrane region" description="Helical" evidence="7">
    <location>
        <begin position="284"/>
        <end position="303"/>
    </location>
</feature>
<dbReference type="AlphaFoldDB" id="A0A1G7DS26"/>
<evidence type="ECO:0000256" key="6">
    <source>
        <dbReference type="ARBA" id="ARBA00023136"/>
    </source>
</evidence>
<evidence type="ECO:0000256" key="1">
    <source>
        <dbReference type="ARBA" id="ARBA00004429"/>
    </source>
</evidence>
<reference evidence="8 9" key="1">
    <citation type="submission" date="2016-10" db="EMBL/GenBank/DDBJ databases">
        <authorList>
            <person name="de Groot N.N."/>
        </authorList>
    </citation>
    <scope>NUCLEOTIDE SEQUENCE [LARGE SCALE GENOMIC DNA]</scope>
    <source>
        <strain evidence="8 9">CGMCC 4.3143</strain>
    </source>
</reference>
<gene>
    <name evidence="8" type="ORF">SAMN05216377_101124</name>
</gene>
<keyword evidence="9" id="KW-1185">Reference proteome</keyword>
<dbReference type="OrthoDB" id="5494559at2"/>